<evidence type="ECO:0000256" key="2">
    <source>
        <dbReference type="SAM" id="Phobius"/>
    </source>
</evidence>
<gene>
    <name evidence="3" type="ORF">ENP34_11125</name>
</gene>
<feature type="region of interest" description="Disordered" evidence="1">
    <location>
        <begin position="85"/>
        <end position="109"/>
    </location>
</feature>
<evidence type="ECO:0000313" key="3">
    <source>
        <dbReference type="EMBL" id="HEG91971.1"/>
    </source>
</evidence>
<protein>
    <recommendedName>
        <fullName evidence="4">GlsB/YeaQ/YmgE family stress response membrane protein</fullName>
    </recommendedName>
</protein>
<proteinExistence type="predicted"/>
<sequence>MSPGLLLALTLASIVGLLFHSLFGRRLWQFPVYWAAAIIGFLAGEIASGVVGGALLRIGTVPVAEGLAGALVALAIGWLLTTPAPPRSRRRVADTRRASMLRHRRAPVD</sequence>
<feature type="compositionally biased region" description="Basic residues" evidence="1">
    <location>
        <begin position="99"/>
        <end position="109"/>
    </location>
</feature>
<dbReference type="EMBL" id="DSIY01000261">
    <property type="protein sequence ID" value="HEG91971.1"/>
    <property type="molecule type" value="Genomic_DNA"/>
</dbReference>
<reference evidence="3" key="1">
    <citation type="journal article" date="2020" name="mSystems">
        <title>Genome- and Community-Level Interaction Insights into Carbon Utilization and Element Cycling Functions of Hydrothermarchaeota in Hydrothermal Sediment.</title>
        <authorList>
            <person name="Zhou Z."/>
            <person name="Liu Y."/>
            <person name="Xu W."/>
            <person name="Pan J."/>
            <person name="Luo Z.H."/>
            <person name="Li M."/>
        </authorList>
    </citation>
    <scope>NUCLEOTIDE SEQUENCE [LARGE SCALE GENOMIC DNA]</scope>
    <source>
        <strain evidence="3">SpSt-210</strain>
    </source>
</reference>
<evidence type="ECO:0000256" key="1">
    <source>
        <dbReference type="SAM" id="MobiDB-lite"/>
    </source>
</evidence>
<name>A0A831TGW5_9BACT</name>
<evidence type="ECO:0008006" key="4">
    <source>
        <dbReference type="Google" id="ProtNLM"/>
    </source>
</evidence>
<feature type="transmembrane region" description="Helical" evidence="2">
    <location>
        <begin position="63"/>
        <end position="81"/>
    </location>
</feature>
<feature type="transmembrane region" description="Helical" evidence="2">
    <location>
        <begin position="34"/>
        <end position="56"/>
    </location>
</feature>
<keyword evidence="2" id="KW-0812">Transmembrane</keyword>
<accession>A0A831TGW5</accession>
<organism evidence="3">
    <name type="scientific">Thermorudis peleae</name>
    <dbReference type="NCBI Taxonomy" id="1382356"/>
    <lineage>
        <taxon>Bacteria</taxon>
        <taxon>Pseudomonadati</taxon>
        <taxon>Thermomicrobiota</taxon>
        <taxon>Thermomicrobia</taxon>
        <taxon>Thermomicrobia incertae sedis</taxon>
        <taxon>Thermorudis</taxon>
    </lineage>
</organism>
<comment type="caution">
    <text evidence="3">The sequence shown here is derived from an EMBL/GenBank/DDBJ whole genome shotgun (WGS) entry which is preliminary data.</text>
</comment>
<keyword evidence="2" id="KW-1133">Transmembrane helix</keyword>
<dbReference type="AlphaFoldDB" id="A0A831TGW5"/>
<keyword evidence="2" id="KW-0472">Membrane</keyword>